<evidence type="ECO:0000313" key="6">
    <source>
        <dbReference type="Proteomes" id="UP001289066"/>
    </source>
</evidence>
<dbReference type="GO" id="GO:0016887">
    <property type="term" value="F:ATP hydrolysis activity"/>
    <property type="evidence" value="ECO:0007669"/>
    <property type="project" value="InterPro"/>
</dbReference>
<dbReference type="InterPro" id="IPR000641">
    <property type="entry name" value="CbxX/CfxQ"/>
</dbReference>
<evidence type="ECO:0000256" key="1">
    <source>
        <dbReference type="ARBA" id="ARBA00010378"/>
    </source>
</evidence>
<dbReference type="InterPro" id="IPR050773">
    <property type="entry name" value="CbxX/CfxQ_RuBisCO_ESX"/>
</dbReference>
<evidence type="ECO:0000256" key="3">
    <source>
        <dbReference type="ARBA" id="ARBA00022840"/>
    </source>
</evidence>
<dbReference type="RefSeq" id="WP_322413060.1">
    <property type="nucleotide sequence ID" value="NZ_WNVG01000756.1"/>
</dbReference>
<dbReference type="PANTHER" id="PTHR43392">
    <property type="entry name" value="AAA-TYPE ATPASE FAMILY PROTEIN / ANKYRIN REPEAT FAMILY PROTEIN"/>
    <property type="match status" value="1"/>
</dbReference>
<dbReference type="Proteomes" id="UP001289066">
    <property type="component" value="Unassembled WGS sequence"/>
</dbReference>
<dbReference type="EMBL" id="WNVG01000756">
    <property type="protein sequence ID" value="MDZ5034639.1"/>
    <property type="molecule type" value="Genomic_DNA"/>
</dbReference>
<keyword evidence="3" id="KW-0067">ATP-binding</keyword>
<dbReference type="InterPro" id="IPR003959">
    <property type="entry name" value="ATPase_AAA_core"/>
</dbReference>
<feature type="non-terminal residue" evidence="5">
    <location>
        <position position="175"/>
    </location>
</feature>
<evidence type="ECO:0000259" key="4">
    <source>
        <dbReference type="Pfam" id="PF00004"/>
    </source>
</evidence>
<organism evidence="5 6">
    <name type="scientific">Clostridium perfringens</name>
    <dbReference type="NCBI Taxonomy" id="1502"/>
    <lineage>
        <taxon>Bacteria</taxon>
        <taxon>Bacillati</taxon>
        <taxon>Bacillota</taxon>
        <taxon>Clostridia</taxon>
        <taxon>Eubacteriales</taxon>
        <taxon>Clostridiaceae</taxon>
        <taxon>Clostridium</taxon>
    </lineage>
</organism>
<dbReference type="InterPro" id="IPR027417">
    <property type="entry name" value="P-loop_NTPase"/>
</dbReference>
<dbReference type="AlphaFoldDB" id="A0AAW9J9H7"/>
<comment type="similarity">
    <text evidence="1">Belongs to the CbxX/CfxQ family.</text>
</comment>
<dbReference type="Gene3D" id="3.40.50.300">
    <property type="entry name" value="P-loop containing nucleotide triphosphate hydrolases"/>
    <property type="match status" value="1"/>
</dbReference>
<evidence type="ECO:0000256" key="2">
    <source>
        <dbReference type="ARBA" id="ARBA00022741"/>
    </source>
</evidence>
<comment type="caution">
    <text evidence="5">The sequence shown here is derived from an EMBL/GenBank/DDBJ whole genome shotgun (WGS) entry which is preliminary data.</text>
</comment>
<feature type="non-terminal residue" evidence="5">
    <location>
        <position position="1"/>
    </location>
</feature>
<gene>
    <name evidence="5" type="ORF">GNF81_18255</name>
</gene>
<reference evidence="5" key="1">
    <citation type="submission" date="2019-11" db="EMBL/GenBank/DDBJ databases">
        <title>Characterization of Clostridium perfringens isolates from swine manure treated agricultural soils.</title>
        <authorList>
            <person name="Wushke S.T."/>
        </authorList>
    </citation>
    <scope>NUCLEOTIDE SEQUENCE</scope>
    <source>
        <strain evidence="5">X15</strain>
    </source>
</reference>
<dbReference type="Pfam" id="PF00004">
    <property type="entry name" value="AAA"/>
    <property type="match status" value="1"/>
</dbReference>
<protein>
    <submittedName>
        <fullName evidence="5">AAA family ATPase</fullName>
    </submittedName>
</protein>
<dbReference type="Gene3D" id="1.10.8.60">
    <property type="match status" value="1"/>
</dbReference>
<dbReference type="PANTHER" id="PTHR43392:SF2">
    <property type="entry name" value="AAA-TYPE ATPASE FAMILY PROTEIN _ ANKYRIN REPEAT FAMILY PROTEIN"/>
    <property type="match status" value="1"/>
</dbReference>
<dbReference type="SUPFAM" id="SSF52540">
    <property type="entry name" value="P-loop containing nucleoside triphosphate hydrolases"/>
    <property type="match status" value="1"/>
</dbReference>
<name>A0AAW9J9H7_CLOPF</name>
<accession>A0AAW9J9H7</accession>
<feature type="domain" description="ATPase AAA-type core" evidence="4">
    <location>
        <begin position="21"/>
        <end position="119"/>
    </location>
</feature>
<proteinExistence type="inferred from homology"/>
<dbReference type="GO" id="GO:0005524">
    <property type="term" value="F:ATP binding"/>
    <property type="evidence" value="ECO:0007669"/>
    <property type="project" value="UniProtKB-KW"/>
</dbReference>
<keyword evidence="2" id="KW-0547">Nucleotide-binding</keyword>
<dbReference type="PRINTS" id="PR00819">
    <property type="entry name" value="CBXCFQXSUPER"/>
</dbReference>
<evidence type="ECO:0000313" key="5">
    <source>
        <dbReference type="EMBL" id="MDZ5034639.1"/>
    </source>
</evidence>
<sequence>NAARITYEYLNALGLLSKGVLVEVSKADFVTENTTETAKRTNEIINSALGGVLFIDEAYALCESEDDKVGKEIVDALLKGIEDNRNKLTVILAGYEKDMERFLSFNQGLKSRFPNTIHFEDYNPSEMYEIAVQIAKTKGYRIAKNVKNDLIDLFTRNQLTGKNDLGNARFVRNII</sequence>